<feature type="chain" id="PRO_5017298755" description="chitinase" evidence="14">
    <location>
        <begin position="23"/>
        <end position="355"/>
    </location>
</feature>
<keyword evidence="17" id="KW-1185">Reference proteome</keyword>
<evidence type="ECO:0000256" key="14">
    <source>
        <dbReference type="SAM" id="SignalP"/>
    </source>
</evidence>
<comment type="function">
    <text evidence="11">GPI-anchored chitinase involved in the degradation of chitin, a component of the cell walls of fungi and exoskeletal elements of some animals (including worms and arthropods). Required to reshape the cell wall at the sites where cell wall remodeling and/or cell wall maturation actively take place such as sites of conidia formation.</text>
</comment>
<dbReference type="PANTHER" id="PTHR45708">
    <property type="entry name" value="ENDOCHITINASE"/>
    <property type="match status" value="1"/>
</dbReference>
<keyword evidence="14" id="KW-0732">Signal</keyword>
<dbReference type="Pfam" id="PF00704">
    <property type="entry name" value="Glyco_hydro_18"/>
    <property type="match status" value="1"/>
</dbReference>
<reference evidence="17" key="1">
    <citation type="submission" date="2017-02" db="EMBL/GenBank/DDBJ databases">
        <authorList>
            <person name="Tafer H."/>
            <person name="Lopandic K."/>
        </authorList>
    </citation>
    <scope>NUCLEOTIDE SEQUENCE [LARGE SCALE GENOMIC DNA]</scope>
    <source>
        <strain evidence="17">CBS 366.77</strain>
    </source>
</reference>
<evidence type="ECO:0000256" key="8">
    <source>
        <dbReference type="ARBA" id="ARBA00023277"/>
    </source>
</evidence>
<dbReference type="EMBL" id="MVGC01000439">
    <property type="protein sequence ID" value="RJE19172.1"/>
    <property type="molecule type" value="Genomic_DNA"/>
</dbReference>
<dbReference type="InterPro" id="IPR050542">
    <property type="entry name" value="Glycosyl_Hydrlase18_Chitinase"/>
</dbReference>
<feature type="domain" description="GH18" evidence="15">
    <location>
        <begin position="30"/>
        <end position="340"/>
    </location>
</feature>
<dbReference type="OrthoDB" id="2425929at2759"/>
<dbReference type="GO" id="GO:0008061">
    <property type="term" value="F:chitin binding"/>
    <property type="evidence" value="ECO:0007669"/>
    <property type="project" value="UniProtKB-KW"/>
</dbReference>
<dbReference type="CDD" id="cd02877">
    <property type="entry name" value="GH18_hevamine_XipI_class_III"/>
    <property type="match status" value="1"/>
</dbReference>
<evidence type="ECO:0000256" key="2">
    <source>
        <dbReference type="ARBA" id="ARBA00004191"/>
    </source>
</evidence>
<comment type="caution">
    <text evidence="16">The sequence shown here is derived from an EMBL/GenBank/DDBJ whole genome shotgun (WGS) entry which is preliminary data.</text>
</comment>
<name>A0A3A2Z7U7_9EURO</name>
<evidence type="ECO:0000256" key="13">
    <source>
        <dbReference type="RuleBase" id="RU000489"/>
    </source>
</evidence>
<dbReference type="InterPro" id="IPR001579">
    <property type="entry name" value="Glyco_hydro_18_chit_AS"/>
</dbReference>
<dbReference type="Gene3D" id="3.20.20.80">
    <property type="entry name" value="Glycosidases"/>
    <property type="match status" value="1"/>
</dbReference>
<dbReference type="InterPro" id="IPR017853">
    <property type="entry name" value="GH"/>
</dbReference>
<dbReference type="InterPro" id="IPR045321">
    <property type="entry name" value="Cts1-like"/>
</dbReference>
<dbReference type="GO" id="GO:0005576">
    <property type="term" value="C:extracellular region"/>
    <property type="evidence" value="ECO:0007669"/>
    <property type="project" value="TreeGrafter"/>
</dbReference>
<comment type="subcellular location">
    <subcellularLocation>
        <location evidence="2">Secreted</location>
        <location evidence="2">Cell wall</location>
    </subcellularLocation>
</comment>
<dbReference type="STRING" id="2070753.A0A3A2Z7U7"/>
<evidence type="ECO:0000256" key="12">
    <source>
        <dbReference type="ARBA" id="ARBA00025727"/>
    </source>
</evidence>
<keyword evidence="4" id="KW-0964">Secreted</keyword>
<evidence type="ECO:0000256" key="6">
    <source>
        <dbReference type="ARBA" id="ARBA00022801"/>
    </source>
</evidence>
<dbReference type="Proteomes" id="UP000266188">
    <property type="component" value="Unassembled WGS sequence"/>
</dbReference>
<dbReference type="InterPro" id="IPR001223">
    <property type="entry name" value="Glyco_hydro18_cat"/>
</dbReference>
<comment type="catalytic activity">
    <reaction evidence="1">
        <text>Random endo-hydrolysis of N-acetyl-beta-D-glucosaminide (1-&gt;4)-beta-linkages in chitin and chitodextrins.</text>
        <dbReference type="EC" id="3.2.1.14"/>
    </reaction>
</comment>
<dbReference type="GO" id="GO:0008843">
    <property type="term" value="F:endochitinase activity"/>
    <property type="evidence" value="ECO:0007669"/>
    <property type="project" value="UniProtKB-EC"/>
</dbReference>
<dbReference type="FunFam" id="3.20.20.80:FF:000145">
    <property type="entry name" value="Class III chitinase, putative"/>
    <property type="match status" value="1"/>
</dbReference>
<evidence type="ECO:0000313" key="17">
    <source>
        <dbReference type="Proteomes" id="UP000266188"/>
    </source>
</evidence>
<evidence type="ECO:0000256" key="3">
    <source>
        <dbReference type="ARBA" id="ARBA00012729"/>
    </source>
</evidence>
<dbReference type="SUPFAM" id="SSF51445">
    <property type="entry name" value="(Trans)glycosidases"/>
    <property type="match status" value="1"/>
</dbReference>
<evidence type="ECO:0000256" key="9">
    <source>
        <dbReference type="ARBA" id="ARBA00023295"/>
    </source>
</evidence>
<dbReference type="AlphaFoldDB" id="A0A3A2Z7U7"/>
<evidence type="ECO:0000259" key="15">
    <source>
        <dbReference type="PROSITE" id="PS51910"/>
    </source>
</evidence>
<feature type="signal peptide" evidence="14">
    <location>
        <begin position="1"/>
        <end position="22"/>
    </location>
</feature>
<gene>
    <name evidence="16" type="ORF">PHISCL_08488</name>
</gene>
<protein>
    <recommendedName>
        <fullName evidence="3">chitinase</fullName>
        <ecNumber evidence="3">3.2.1.14</ecNumber>
    </recommendedName>
</protein>
<organism evidence="16 17">
    <name type="scientific">Aspergillus sclerotialis</name>
    <dbReference type="NCBI Taxonomy" id="2070753"/>
    <lineage>
        <taxon>Eukaryota</taxon>
        <taxon>Fungi</taxon>
        <taxon>Dikarya</taxon>
        <taxon>Ascomycota</taxon>
        <taxon>Pezizomycotina</taxon>
        <taxon>Eurotiomycetes</taxon>
        <taxon>Eurotiomycetidae</taxon>
        <taxon>Eurotiales</taxon>
        <taxon>Aspergillaceae</taxon>
        <taxon>Aspergillus</taxon>
        <taxon>Aspergillus subgen. Polypaecilum</taxon>
    </lineage>
</organism>
<keyword evidence="5" id="KW-0147">Chitin-binding</keyword>
<evidence type="ECO:0000256" key="11">
    <source>
        <dbReference type="ARBA" id="ARBA00024658"/>
    </source>
</evidence>
<evidence type="ECO:0000256" key="10">
    <source>
        <dbReference type="ARBA" id="ARBA00023326"/>
    </source>
</evidence>
<dbReference type="PANTHER" id="PTHR45708:SF63">
    <property type="entry name" value="III CHITINASE, PUTATIVE (AFU_ORTHOLOGUE AFUA_5G03530)-RELATED"/>
    <property type="match status" value="1"/>
</dbReference>
<keyword evidence="6 13" id="KW-0378">Hydrolase</keyword>
<evidence type="ECO:0000256" key="4">
    <source>
        <dbReference type="ARBA" id="ARBA00022512"/>
    </source>
</evidence>
<keyword evidence="9 13" id="KW-0326">Glycosidase</keyword>
<proteinExistence type="inferred from homology"/>
<keyword evidence="4" id="KW-0134">Cell wall</keyword>
<keyword evidence="8" id="KW-0119">Carbohydrate metabolism</keyword>
<keyword evidence="10" id="KW-0624">Polysaccharide degradation</keyword>
<evidence type="ECO:0000256" key="5">
    <source>
        <dbReference type="ARBA" id="ARBA00022669"/>
    </source>
</evidence>
<keyword evidence="7" id="KW-0146">Chitin degradation</keyword>
<evidence type="ECO:0000313" key="16">
    <source>
        <dbReference type="EMBL" id="RJE19172.1"/>
    </source>
</evidence>
<accession>A0A3A2Z7U7</accession>
<dbReference type="PROSITE" id="PS01095">
    <property type="entry name" value="GH18_1"/>
    <property type="match status" value="1"/>
</dbReference>
<evidence type="ECO:0000256" key="7">
    <source>
        <dbReference type="ARBA" id="ARBA00023024"/>
    </source>
</evidence>
<dbReference type="EC" id="3.2.1.14" evidence="3"/>
<dbReference type="GO" id="GO:0000272">
    <property type="term" value="P:polysaccharide catabolic process"/>
    <property type="evidence" value="ECO:0007669"/>
    <property type="project" value="UniProtKB-KW"/>
</dbReference>
<sequence>MSFLKKVLACSTAIASLGGVYGKLDTSTSNNVVVYWGQNSFDGSGDQAQQPLGTYCKDSNIDAIVLAFLMQVNGTGGAPAYDFSVTSKSCDTFPGTNLKNCPKIGEDITTCQKEGKSIILSIGGATYTEGGFESESAAVDGANLLWKTFGPPSSSNSTRRDGKTYRPFGSASVDGFDFDFEANVKNTLPFAKQLRKLMDADSSKKRFLTAAPQCPYPDAADKDILNGDVSVDFVWVQFYNNFCGLNGFKDGSDEQKAFNFNQWDHWAEKVSHNKDAKIVLGVPANTKAAGSGYVPAEKLKPIIQYSKQFKSFGGVMMWDVTQAYANKGFLDAVRGALKKAASRVVRRALKFKDRW</sequence>
<evidence type="ECO:0000256" key="1">
    <source>
        <dbReference type="ARBA" id="ARBA00000822"/>
    </source>
</evidence>
<dbReference type="PROSITE" id="PS51910">
    <property type="entry name" value="GH18_2"/>
    <property type="match status" value="1"/>
</dbReference>
<comment type="similarity">
    <text evidence="12">Belongs to the glycosyl hydrolase 18 family. Chitinase class III subfamily.</text>
</comment>
<dbReference type="GO" id="GO:0006032">
    <property type="term" value="P:chitin catabolic process"/>
    <property type="evidence" value="ECO:0007669"/>
    <property type="project" value="UniProtKB-KW"/>
</dbReference>